<evidence type="ECO:0000313" key="2">
    <source>
        <dbReference type="EMBL" id="KRK12231.1"/>
    </source>
</evidence>
<feature type="transmembrane region" description="Helical" evidence="1">
    <location>
        <begin position="81"/>
        <end position="101"/>
    </location>
</feature>
<sequence>MIQKHPWQVGAALFIGLLVVTTGLSLTREGLTLAILWGLHQTFWLLVGLAILAVGIKLLLHTRRPHADLTSKMLGALPGNLQLGIWVAVNLIGGTVIDLLLY</sequence>
<feature type="transmembrane region" description="Helical" evidence="1">
    <location>
        <begin position="41"/>
        <end position="60"/>
    </location>
</feature>
<keyword evidence="1" id="KW-1133">Transmembrane helix</keyword>
<keyword evidence="1" id="KW-0472">Membrane</keyword>
<dbReference type="RefSeq" id="WP_010491396.1">
    <property type="nucleotide sequence ID" value="NZ_AZCT01000009.1"/>
</dbReference>
<reference evidence="2 3" key="1">
    <citation type="journal article" date="2015" name="Genome Announc.">
        <title>Expanding the biotechnology potential of lactobacilli through comparative genomics of 213 strains and associated genera.</title>
        <authorList>
            <person name="Sun Z."/>
            <person name="Harris H.M."/>
            <person name="McCann A."/>
            <person name="Guo C."/>
            <person name="Argimon S."/>
            <person name="Zhang W."/>
            <person name="Yang X."/>
            <person name="Jeffery I.B."/>
            <person name="Cooney J.C."/>
            <person name="Kagawa T.F."/>
            <person name="Liu W."/>
            <person name="Song Y."/>
            <person name="Salvetti E."/>
            <person name="Wrobel A."/>
            <person name="Rasinkangas P."/>
            <person name="Parkhill J."/>
            <person name="Rea M.C."/>
            <person name="O'Sullivan O."/>
            <person name="Ritari J."/>
            <person name="Douillard F.P."/>
            <person name="Paul Ross R."/>
            <person name="Yang R."/>
            <person name="Briner A.E."/>
            <person name="Felis G.E."/>
            <person name="de Vos W.M."/>
            <person name="Barrangou R."/>
            <person name="Klaenhammer T.R."/>
            <person name="Caufield P.W."/>
            <person name="Cui Y."/>
            <person name="Zhang H."/>
            <person name="O'Toole P.W."/>
        </authorList>
    </citation>
    <scope>NUCLEOTIDE SEQUENCE [LARGE SCALE GENOMIC DNA]</scope>
    <source>
        <strain evidence="2 3">DSM 20178</strain>
    </source>
</reference>
<dbReference type="PATRIC" id="fig|1423816.3.peg.3103"/>
<accession>A0A0R1F0K9</accession>
<keyword evidence="1" id="KW-0812">Transmembrane</keyword>
<dbReference type="eggNOG" id="ENOG5031856">
    <property type="taxonomic scope" value="Bacteria"/>
</dbReference>
<comment type="caution">
    <text evidence="2">The sequence shown here is derived from an EMBL/GenBank/DDBJ whole genome shotgun (WGS) entry which is preliminary data.</text>
</comment>
<protein>
    <submittedName>
        <fullName evidence="2">Uncharacterized protein</fullName>
    </submittedName>
</protein>
<dbReference type="AlphaFoldDB" id="A0A0R1F0K9"/>
<evidence type="ECO:0000313" key="3">
    <source>
        <dbReference type="Proteomes" id="UP000051984"/>
    </source>
</evidence>
<dbReference type="Proteomes" id="UP000051984">
    <property type="component" value="Unassembled WGS sequence"/>
</dbReference>
<name>A0A0R1F0K9_LACZE</name>
<evidence type="ECO:0000256" key="1">
    <source>
        <dbReference type="SAM" id="Phobius"/>
    </source>
</evidence>
<organism evidence="2 3">
    <name type="scientific">Lacticaseibacillus zeae DSM 20178 = KCTC 3804</name>
    <dbReference type="NCBI Taxonomy" id="1423816"/>
    <lineage>
        <taxon>Bacteria</taxon>
        <taxon>Bacillati</taxon>
        <taxon>Bacillota</taxon>
        <taxon>Bacilli</taxon>
        <taxon>Lactobacillales</taxon>
        <taxon>Lactobacillaceae</taxon>
        <taxon>Lacticaseibacillus</taxon>
    </lineage>
</organism>
<gene>
    <name evidence="2" type="ORF">FD51_GL002987</name>
</gene>
<dbReference type="EMBL" id="AZCT01000009">
    <property type="protein sequence ID" value="KRK12231.1"/>
    <property type="molecule type" value="Genomic_DNA"/>
</dbReference>
<proteinExistence type="predicted"/>